<accession>A0A8J2JJU0</accession>
<evidence type="ECO:0000313" key="1">
    <source>
        <dbReference type="EMBL" id="CAG7721226.1"/>
    </source>
</evidence>
<keyword evidence="2" id="KW-1185">Reference proteome</keyword>
<name>A0A8J2JJU0_9HEXA</name>
<proteinExistence type="predicted"/>
<protein>
    <submittedName>
        <fullName evidence="1">Uncharacterized protein</fullName>
    </submittedName>
</protein>
<comment type="caution">
    <text evidence="1">The sequence shown here is derived from an EMBL/GenBank/DDBJ whole genome shotgun (WGS) entry which is preliminary data.</text>
</comment>
<sequence>LMTGKPDMGHSEC</sequence>
<organism evidence="1 2">
    <name type="scientific">Allacma fusca</name>
    <dbReference type="NCBI Taxonomy" id="39272"/>
    <lineage>
        <taxon>Eukaryota</taxon>
        <taxon>Metazoa</taxon>
        <taxon>Ecdysozoa</taxon>
        <taxon>Arthropoda</taxon>
        <taxon>Hexapoda</taxon>
        <taxon>Collembola</taxon>
        <taxon>Symphypleona</taxon>
        <taxon>Sminthuridae</taxon>
        <taxon>Allacma</taxon>
    </lineage>
</organism>
<evidence type="ECO:0000313" key="2">
    <source>
        <dbReference type="Proteomes" id="UP000708208"/>
    </source>
</evidence>
<dbReference type="EMBL" id="CAJVCH010077655">
    <property type="protein sequence ID" value="CAG7721226.1"/>
    <property type="molecule type" value="Genomic_DNA"/>
</dbReference>
<gene>
    <name evidence="1" type="ORF">AFUS01_LOCUS10453</name>
</gene>
<dbReference type="Proteomes" id="UP000708208">
    <property type="component" value="Unassembled WGS sequence"/>
</dbReference>
<reference evidence="1" key="1">
    <citation type="submission" date="2021-06" db="EMBL/GenBank/DDBJ databases">
        <authorList>
            <person name="Hodson N. C."/>
            <person name="Mongue J. A."/>
            <person name="Jaron S. K."/>
        </authorList>
    </citation>
    <scope>NUCLEOTIDE SEQUENCE</scope>
</reference>
<feature type="non-terminal residue" evidence="1">
    <location>
        <position position="1"/>
    </location>
</feature>